<name>A0A9N9M0V0_9HELO</name>
<dbReference type="OrthoDB" id="5125733at2759"/>
<accession>A0A9N9M0V0</accession>
<dbReference type="Proteomes" id="UP000701801">
    <property type="component" value="Unassembled WGS sequence"/>
</dbReference>
<gene>
    <name evidence="2" type="ORF">HYALB_00013789</name>
</gene>
<comment type="caution">
    <text evidence="2">The sequence shown here is derived from an EMBL/GenBank/DDBJ whole genome shotgun (WGS) entry which is preliminary data.</text>
</comment>
<protein>
    <recommendedName>
        <fullName evidence="1">Heterokaryon incompatibility domain-containing protein</fullName>
    </recommendedName>
</protein>
<evidence type="ECO:0000313" key="2">
    <source>
        <dbReference type="EMBL" id="CAG8980991.1"/>
    </source>
</evidence>
<organism evidence="2 3">
    <name type="scientific">Hymenoscyphus albidus</name>
    <dbReference type="NCBI Taxonomy" id="595503"/>
    <lineage>
        <taxon>Eukaryota</taxon>
        <taxon>Fungi</taxon>
        <taxon>Dikarya</taxon>
        <taxon>Ascomycota</taxon>
        <taxon>Pezizomycotina</taxon>
        <taxon>Leotiomycetes</taxon>
        <taxon>Helotiales</taxon>
        <taxon>Helotiaceae</taxon>
        <taxon>Hymenoscyphus</taxon>
    </lineage>
</organism>
<reference evidence="2" key="1">
    <citation type="submission" date="2021-07" db="EMBL/GenBank/DDBJ databases">
        <authorList>
            <person name="Durling M."/>
        </authorList>
    </citation>
    <scope>NUCLEOTIDE SEQUENCE</scope>
</reference>
<evidence type="ECO:0000259" key="1">
    <source>
        <dbReference type="Pfam" id="PF06985"/>
    </source>
</evidence>
<evidence type="ECO:0000313" key="3">
    <source>
        <dbReference type="Proteomes" id="UP000701801"/>
    </source>
</evidence>
<proteinExistence type="predicted"/>
<keyword evidence="3" id="KW-1185">Reference proteome</keyword>
<dbReference type="InterPro" id="IPR010730">
    <property type="entry name" value="HET"/>
</dbReference>
<dbReference type="PANTHER" id="PTHR33112">
    <property type="entry name" value="DOMAIN PROTEIN, PUTATIVE-RELATED"/>
    <property type="match status" value="1"/>
</dbReference>
<sequence>MEASTGSESTLQQIQQWYHQCNCEHKKCSASKDVSLPSRLLYIEGNSLRLCESSSLPVLWSNERPQYAALSHCWGDIDFIKLLQSNISEFLNDIPLNQLTKTFRDAITITKSLGLTFLWIDSLCIIQDSIDDWRKESALMADVYGGSAITVAAADAKNSSIGCFFQRSPKEICSLHLQTAKRSYSVTELMSQSSGVKNSLLFKRAWAFQERVLSPRILHFTRTQVFWKCRGGELASELHDDAKSICVKITKLA</sequence>
<dbReference type="PANTHER" id="PTHR33112:SF16">
    <property type="entry name" value="HETEROKARYON INCOMPATIBILITY DOMAIN-CONTAINING PROTEIN"/>
    <property type="match status" value="1"/>
</dbReference>
<dbReference type="Pfam" id="PF06985">
    <property type="entry name" value="HET"/>
    <property type="match status" value="1"/>
</dbReference>
<dbReference type="EMBL" id="CAJVRM010000433">
    <property type="protein sequence ID" value="CAG8980991.1"/>
    <property type="molecule type" value="Genomic_DNA"/>
</dbReference>
<feature type="domain" description="Heterokaryon incompatibility" evidence="1">
    <location>
        <begin position="67"/>
        <end position="210"/>
    </location>
</feature>
<dbReference type="AlphaFoldDB" id="A0A9N9M0V0"/>